<gene>
    <name evidence="2" type="ORF">RhiirA4_468295</name>
</gene>
<evidence type="ECO:0000256" key="1">
    <source>
        <dbReference type="SAM" id="Coils"/>
    </source>
</evidence>
<accession>A0A2I1GXG0</accession>
<organism evidence="2 3">
    <name type="scientific">Rhizophagus irregularis</name>
    <dbReference type="NCBI Taxonomy" id="588596"/>
    <lineage>
        <taxon>Eukaryota</taxon>
        <taxon>Fungi</taxon>
        <taxon>Fungi incertae sedis</taxon>
        <taxon>Mucoromycota</taxon>
        <taxon>Glomeromycotina</taxon>
        <taxon>Glomeromycetes</taxon>
        <taxon>Glomerales</taxon>
        <taxon>Glomeraceae</taxon>
        <taxon>Rhizophagus</taxon>
    </lineage>
</organism>
<comment type="caution">
    <text evidence="2">The sequence shown here is derived from an EMBL/GenBank/DDBJ whole genome shotgun (WGS) entry which is preliminary data.</text>
</comment>
<dbReference type="Proteomes" id="UP000234323">
    <property type="component" value="Unassembled WGS sequence"/>
</dbReference>
<protein>
    <submittedName>
        <fullName evidence="2">Uncharacterized protein</fullName>
    </submittedName>
</protein>
<name>A0A2I1GXG0_9GLOM</name>
<reference evidence="2 3" key="1">
    <citation type="submission" date="2015-10" db="EMBL/GenBank/DDBJ databases">
        <title>Genome analyses suggest a sexual origin of heterokaryosis in a supposedly ancient asexual fungus.</title>
        <authorList>
            <person name="Ropars J."/>
            <person name="Sedzielewska K."/>
            <person name="Noel J."/>
            <person name="Charron P."/>
            <person name="Farinelli L."/>
            <person name="Marton T."/>
            <person name="Kruger M."/>
            <person name="Pelin A."/>
            <person name="Brachmann A."/>
            <person name="Corradi N."/>
        </authorList>
    </citation>
    <scope>NUCLEOTIDE SEQUENCE [LARGE SCALE GENOMIC DNA]</scope>
    <source>
        <strain evidence="2 3">A4</strain>
    </source>
</reference>
<feature type="coiled-coil region" evidence="1">
    <location>
        <begin position="88"/>
        <end position="125"/>
    </location>
</feature>
<dbReference type="AlphaFoldDB" id="A0A2I1GXG0"/>
<keyword evidence="3" id="KW-1185">Reference proteome</keyword>
<dbReference type="EMBL" id="LLXI01001002">
    <property type="protein sequence ID" value="PKY51328.1"/>
    <property type="molecule type" value="Genomic_DNA"/>
</dbReference>
<keyword evidence="1" id="KW-0175">Coiled coil</keyword>
<evidence type="ECO:0000313" key="3">
    <source>
        <dbReference type="Proteomes" id="UP000234323"/>
    </source>
</evidence>
<sequence length="190" mass="22145">MGCSSLKSRIRQIISPKATFLICRSADNQKELRYLTSLHEFLCNDVIGKSVRQEKCDELIEKPPKRRIHVLVELSVLTVSSSREQELLNRIASLKESLNKRVEVLRQQLRNNRNQNLRIQRLLNESQGERDLAILTYYNERDAYGDCQRIAQQRQARITTLLQEKFAFRLLSQLSTMVLKLLSIGEMLTE</sequence>
<proteinExistence type="predicted"/>
<evidence type="ECO:0000313" key="2">
    <source>
        <dbReference type="EMBL" id="PKY51328.1"/>
    </source>
</evidence>